<comment type="caution">
    <text evidence="2">The sequence shown here is derived from an EMBL/GenBank/DDBJ whole genome shotgun (WGS) entry which is preliminary data.</text>
</comment>
<dbReference type="NCBIfam" id="NF035930">
    <property type="entry name" value="lectin_2"/>
    <property type="match status" value="1"/>
</dbReference>
<sequence length="171" mass="19230">MKLKHSLYLLLFLLGGCIYIGHPDDVYNTIPDIHTEAPRSERNPLPRKPGQSGTYLIRTPDDRCLDLSGANNKDIIAHTCHGKSNQQFTFHNDSIRVQGLCLDVAGNQTQDGAPVIAYQCHGKSNQKWYREGKTIRSALNGKCLDAGKHKNQIRLYHCDGSSNQRFYISAY</sequence>
<dbReference type="InterPro" id="IPR035992">
    <property type="entry name" value="Ricin_B-like_lectins"/>
</dbReference>
<reference evidence="2 3" key="1">
    <citation type="submission" date="2011-06" db="EMBL/GenBank/DDBJ databases">
        <authorList>
            <person name="Muzny D."/>
            <person name="Qin X."/>
            <person name="Deng J."/>
            <person name="Jiang H."/>
            <person name="Liu Y."/>
            <person name="Qu J."/>
            <person name="Song X.-Z."/>
            <person name="Zhang L."/>
            <person name="Thornton R."/>
            <person name="Coyle M."/>
            <person name="Francisco L."/>
            <person name="Jackson L."/>
            <person name="Javaid M."/>
            <person name="Korchina V."/>
            <person name="Kovar C."/>
            <person name="Mata R."/>
            <person name="Mathew T."/>
            <person name="Ngo R."/>
            <person name="Nguyen L."/>
            <person name="Nguyen N."/>
            <person name="Okwuonu G."/>
            <person name="Ongeri F."/>
            <person name="Pham C."/>
            <person name="Simmons D."/>
            <person name="Wilczek-Boney K."/>
            <person name="Hale W."/>
            <person name="Jakkamsetti A."/>
            <person name="Pham P."/>
            <person name="Ruth R."/>
            <person name="San Lucas F."/>
            <person name="Warren J."/>
            <person name="Zhang J."/>
            <person name="Zhao Z."/>
            <person name="Zhou C."/>
            <person name="Zhu D."/>
            <person name="Lee S."/>
            <person name="Bess C."/>
            <person name="Blankenburg K."/>
            <person name="Forbes L."/>
            <person name="Fu Q."/>
            <person name="Gubbala S."/>
            <person name="Hirani K."/>
            <person name="Jayaseelan J.C."/>
            <person name="Lara F."/>
            <person name="Munidasa M."/>
            <person name="Palculict T."/>
            <person name="Patil S."/>
            <person name="Pu L.-L."/>
            <person name="Saada N."/>
            <person name="Tang L."/>
            <person name="Weissenberger G."/>
            <person name="Zhu Y."/>
            <person name="Hemphill L."/>
            <person name="Shang Y."/>
            <person name="Youmans B."/>
            <person name="Ayvaz T."/>
            <person name="Ross M."/>
            <person name="Santibanez J."/>
            <person name="Aqrawi P."/>
            <person name="Gross S."/>
            <person name="Joshi V."/>
            <person name="Fowler G."/>
            <person name="Nazareth L."/>
            <person name="Reid J."/>
            <person name="Worley K."/>
            <person name="Petrosino J."/>
            <person name="Highlander S."/>
            <person name="Gibbs R."/>
        </authorList>
    </citation>
    <scope>NUCLEOTIDE SEQUENCE [LARGE SCALE GENOMIC DNA]</scope>
    <source>
        <strain evidence="2 3">9715</strain>
    </source>
</reference>
<dbReference type="RefSeq" id="WP_009116879.1">
    <property type="nucleotide sequence ID" value="NZ_JH165159.1"/>
</dbReference>
<dbReference type="Proteomes" id="UP000005336">
    <property type="component" value="Unassembled WGS sequence"/>
</dbReference>
<dbReference type="PATRIC" id="fig|1030841.3.peg.1729"/>
<evidence type="ECO:0000313" key="2">
    <source>
        <dbReference type="EMBL" id="EGZ45179.1"/>
    </source>
</evidence>
<feature type="domain" description="Ricin B lectin" evidence="1">
    <location>
        <begin position="53"/>
        <end position="169"/>
    </location>
</feature>
<dbReference type="SMART" id="SM00458">
    <property type="entry name" value="RICIN"/>
    <property type="match status" value="1"/>
</dbReference>
<gene>
    <name evidence="2" type="ORF">HMPREF9370_1738</name>
</gene>
<dbReference type="STRING" id="1030841.HMPREF9370_1738"/>
<dbReference type="SUPFAM" id="SSF50370">
    <property type="entry name" value="Ricin B-like lectins"/>
    <property type="match status" value="1"/>
</dbReference>
<dbReference type="HOGENOM" id="CLU_126394_0_0_4"/>
<evidence type="ECO:0000313" key="3">
    <source>
        <dbReference type="Proteomes" id="UP000005336"/>
    </source>
</evidence>
<dbReference type="PROSITE" id="PS51257">
    <property type="entry name" value="PROKAR_LIPOPROTEIN"/>
    <property type="match status" value="1"/>
</dbReference>
<organism evidence="2 3">
    <name type="scientific">Neisseria wadsworthii 9715</name>
    <dbReference type="NCBI Taxonomy" id="1030841"/>
    <lineage>
        <taxon>Bacteria</taxon>
        <taxon>Pseudomonadati</taxon>
        <taxon>Pseudomonadota</taxon>
        <taxon>Betaproteobacteria</taxon>
        <taxon>Neisseriales</taxon>
        <taxon>Neisseriaceae</taxon>
        <taxon>Neisseria</taxon>
    </lineage>
</organism>
<evidence type="ECO:0000259" key="1">
    <source>
        <dbReference type="SMART" id="SM00458"/>
    </source>
</evidence>
<dbReference type="Pfam" id="PF00652">
    <property type="entry name" value="Ricin_B_lectin"/>
    <property type="match status" value="1"/>
</dbReference>
<dbReference type="OrthoDB" id="8673369at2"/>
<dbReference type="AlphaFoldDB" id="G4CRM8"/>
<accession>G4CRM8</accession>
<dbReference type="CDD" id="cd00161">
    <property type="entry name" value="beta-trefoil_Ricin-like"/>
    <property type="match status" value="1"/>
</dbReference>
<protein>
    <submittedName>
        <fullName evidence="2">Lectin A</fullName>
    </submittedName>
</protein>
<dbReference type="EMBL" id="AGAZ01000061">
    <property type="protein sequence ID" value="EGZ45179.1"/>
    <property type="molecule type" value="Genomic_DNA"/>
</dbReference>
<dbReference type="InterPro" id="IPR000772">
    <property type="entry name" value="Ricin_B_lectin"/>
</dbReference>
<proteinExistence type="predicted"/>
<keyword evidence="3" id="KW-1185">Reference proteome</keyword>
<dbReference type="Gene3D" id="2.80.10.50">
    <property type="match status" value="2"/>
</dbReference>
<name>G4CRM8_9NEIS</name>
<dbReference type="PROSITE" id="PS50231">
    <property type="entry name" value="RICIN_B_LECTIN"/>
    <property type="match status" value="1"/>
</dbReference>